<dbReference type="SUPFAM" id="SSF50199">
    <property type="entry name" value="Staphylococcal nuclease"/>
    <property type="match status" value="1"/>
</dbReference>
<dbReference type="Gene3D" id="2.40.50.90">
    <property type="match status" value="1"/>
</dbReference>
<dbReference type="STRING" id="7168.A0A182N9V9"/>
<evidence type="ECO:0008006" key="3">
    <source>
        <dbReference type="Google" id="ProtNLM"/>
    </source>
</evidence>
<reference evidence="1" key="2">
    <citation type="submission" date="2020-05" db="UniProtKB">
        <authorList>
            <consortium name="EnsemblMetazoa"/>
        </authorList>
    </citation>
    <scope>IDENTIFICATION</scope>
    <source>
        <strain evidence="1">WRAIR2</strain>
    </source>
</reference>
<keyword evidence="2" id="KW-1185">Reference proteome</keyword>
<evidence type="ECO:0000313" key="2">
    <source>
        <dbReference type="Proteomes" id="UP000075884"/>
    </source>
</evidence>
<dbReference type="VEuPathDB" id="VectorBase:ADIR004435"/>
<dbReference type="EnsemblMetazoa" id="ADIR004435-RA">
    <property type="protein sequence ID" value="ADIR004435-PA"/>
    <property type="gene ID" value="ADIR004435"/>
</dbReference>
<name>A0A182N9V9_9DIPT</name>
<sequence length="245" mass="28160">MDVERNSGSSKSWWQQFSDFMRNDTKGVEIVSYSVSGILLIVAYRKIRPFTIFGKSSDIPDHFIRDQIRQFGRVKKIEPSQQHGPLLVVQHRPPAKILFWSSKTIPIKINGININANGYSWLQSVVAGKDICFVPMKQPSSEAHAECRVYLTESKKHIDIGEALLSLGFAKLTIAVPKPARNRKDVYAAQLYQHYRTLAKAERYAKDRRNGLWQGALPPRVWPLSVWPVLWDRLVNRNRLPVLIR</sequence>
<dbReference type="PANTHER" id="PTHR28434:SF1">
    <property type="entry name" value="PROTEIN C3ORF33"/>
    <property type="match status" value="1"/>
</dbReference>
<protein>
    <recommendedName>
        <fullName evidence="3">TNase-like domain-containing protein</fullName>
    </recommendedName>
</protein>
<dbReference type="InterPro" id="IPR042421">
    <property type="entry name" value="C3orf33-like"/>
</dbReference>
<dbReference type="GO" id="GO:0005615">
    <property type="term" value="C:extracellular space"/>
    <property type="evidence" value="ECO:0007669"/>
    <property type="project" value="TreeGrafter"/>
</dbReference>
<reference evidence="2" key="1">
    <citation type="submission" date="2013-03" db="EMBL/GenBank/DDBJ databases">
        <title>The Genome Sequence of Anopheles dirus WRAIR2.</title>
        <authorList>
            <consortium name="The Broad Institute Genomics Platform"/>
            <person name="Neafsey D.E."/>
            <person name="Walton C."/>
            <person name="Walker B."/>
            <person name="Young S.K."/>
            <person name="Zeng Q."/>
            <person name="Gargeya S."/>
            <person name="Fitzgerald M."/>
            <person name="Haas B."/>
            <person name="Abouelleil A."/>
            <person name="Allen A.W."/>
            <person name="Alvarado L."/>
            <person name="Arachchi H.M."/>
            <person name="Berlin A.M."/>
            <person name="Chapman S.B."/>
            <person name="Gainer-Dewar J."/>
            <person name="Goldberg J."/>
            <person name="Griggs A."/>
            <person name="Gujja S."/>
            <person name="Hansen M."/>
            <person name="Howarth C."/>
            <person name="Imamovic A."/>
            <person name="Ireland A."/>
            <person name="Larimer J."/>
            <person name="McCowan C."/>
            <person name="Murphy C."/>
            <person name="Pearson M."/>
            <person name="Poon T.W."/>
            <person name="Priest M."/>
            <person name="Roberts A."/>
            <person name="Saif S."/>
            <person name="Shea T."/>
            <person name="Sisk P."/>
            <person name="Sykes S."/>
            <person name="Wortman J."/>
            <person name="Nusbaum C."/>
            <person name="Birren B."/>
        </authorList>
    </citation>
    <scope>NUCLEOTIDE SEQUENCE [LARGE SCALE GENOMIC DNA]</scope>
    <source>
        <strain evidence="2">WRAIR2</strain>
    </source>
</reference>
<dbReference type="PANTHER" id="PTHR28434">
    <property type="entry name" value="PROTEIN C3ORF33"/>
    <property type="match status" value="1"/>
</dbReference>
<dbReference type="AlphaFoldDB" id="A0A182N9V9"/>
<dbReference type="Proteomes" id="UP000075884">
    <property type="component" value="Unassembled WGS sequence"/>
</dbReference>
<organism evidence="1 2">
    <name type="scientific">Anopheles dirus</name>
    <dbReference type="NCBI Taxonomy" id="7168"/>
    <lineage>
        <taxon>Eukaryota</taxon>
        <taxon>Metazoa</taxon>
        <taxon>Ecdysozoa</taxon>
        <taxon>Arthropoda</taxon>
        <taxon>Hexapoda</taxon>
        <taxon>Insecta</taxon>
        <taxon>Pterygota</taxon>
        <taxon>Neoptera</taxon>
        <taxon>Endopterygota</taxon>
        <taxon>Diptera</taxon>
        <taxon>Nematocera</taxon>
        <taxon>Culicoidea</taxon>
        <taxon>Culicidae</taxon>
        <taxon>Anophelinae</taxon>
        <taxon>Anopheles</taxon>
    </lineage>
</organism>
<proteinExistence type="predicted"/>
<accession>A0A182N9V9</accession>
<dbReference type="InterPro" id="IPR035437">
    <property type="entry name" value="SNase_OB-fold_sf"/>
</dbReference>
<evidence type="ECO:0000313" key="1">
    <source>
        <dbReference type="EnsemblMetazoa" id="ADIR004435-PA"/>
    </source>
</evidence>